<dbReference type="InterPro" id="IPR004509">
    <property type="entry name" value="Competence_ComEA_HhH"/>
</dbReference>
<dbReference type="GO" id="GO:0015627">
    <property type="term" value="C:type II protein secretion system complex"/>
    <property type="evidence" value="ECO:0007669"/>
    <property type="project" value="TreeGrafter"/>
</dbReference>
<evidence type="ECO:0000256" key="1">
    <source>
        <dbReference type="SAM" id="MobiDB-lite"/>
    </source>
</evidence>
<protein>
    <submittedName>
        <fullName evidence="3">DNA-binding protein</fullName>
    </submittedName>
</protein>
<sequence length="103" mass="11427">MRFLILGFLMVSWLFGAVNLNTASKEELMSVKGIGEAKAQAIIEYRSNKPFQSVSELGNVKGFGKKTLEKLKGEFIVEESLPAKESKKTKEGEGNKSKKESKE</sequence>
<feature type="domain" description="Helix-hairpin-helix DNA-binding motif class 1" evidence="2">
    <location>
        <begin position="26"/>
        <end position="45"/>
    </location>
</feature>
<dbReference type="AlphaFoldDB" id="A0A3D8I936"/>
<dbReference type="NCBIfam" id="TIGR00426">
    <property type="entry name" value="competence protein ComEA helix-hairpin-helix repeat region"/>
    <property type="match status" value="1"/>
</dbReference>
<dbReference type="InterPro" id="IPR051675">
    <property type="entry name" value="Endo/Exo/Phosphatase_dom_1"/>
</dbReference>
<dbReference type="InterPro" id="IPR003583">
    <property type="entry name" value="Hlx-hairpin-Hlx_DNA-bd_motif"/>
</dbReference>
<proteinExistence type="predicted"/>
<reference evidence="3 4" key="1">
    <citation type="submission" date="2018-04" db="EMBL/GenBank/DDBJ databases">
        <title>Novel Campyloabacter and Helicobacter Species and Strains.</title>
        <authorList>
            <person name="Mannion A.J."/>
            <person name="Shen Z."/>
            <person name="Fox J.G."/>
        </authorList>
    </citation>
    <scope>NUCLEOTIDE SEQUENCE [LARGE SCALE GENOMIC DNA]</scope>
    <source>
        <strain evidence="3 4">MIT 99-5101</strain>
    </source>
</reference>
<feature type="domain" description="Helix-hairpin-helix DNA-binding motif class 1" evidence="2">
    <location>
        <begin position="55"/>
        <end position="74"/>
    </location>
</feature>
<dbReference type="PANTHER" id="PTHR21180:SF32">
    <property type="entry name" value="ENDONUCLEASE_EXONUCLEASE_PHOSPHATASE FAMILY DOMAIN-CONTAINING PROTEIN 1"/>
    <property type="match status" value="1"/>
</dbReference>
<dbReference type="Pfam" id="PF12836">
    <property type="entry name" value="HHH_3"/>
    <property type="match status" value="1"/>
</dbReference>
<comment type="caution">
    <text evidence="3">The sequence shown here is derived from an EMBL/GenBank/DDBJ whole genome shotgun (WGS) entry which is preliminary data.</text>
</comment>
<dbReference type="InterPro" id="IPR010994">
    <property type="entry name" value="RuvA_2-like"/>
</dbReference>
<dbReference type="RefSeq" id="WP_115552316.1">
    <property type="nucleotide sequence ID" value="NZ_CAOQIW010000009.1"/>
</dbReference>
<dbReference type="GO" id="GO:0006281">
    <property type="term" value="P:DNA repair"/>
    <property type="evidence" value="ECO:0007669"/>
    <property type="project" value="InterPro"/>
</dbReference>
<dbReference type="GeneID" id="82536464"/>
<feature type="region of interest" description="Disordered" evidence="1">
    <location>
        <begin position="84"/>
        <end position="103"/>
    </location>
</feature>
<dbReference type="EMBL" id="NXLS01000018">
    <property type="protein sequence ID" value="RDU61476.1"/>
    <property type="molecule type" value="Genomic_DNA"/>
</dbReference>
<organism evidence="3 4">
    <name type="scientific">Helicobacter ganmani</name>
    <dbReference type="NCBI Taxonomy" id="60246"/>
    <lineage>
        <taxon>Bacteria</taxon>
        <taxon>Pseudomonadati</taxon>
        <taxon>Campylobacterota</taxon>
        <taxon>Epsilonproteobacteria</taxon>
        <taxon>Campylobacterales</taxon>
        <taxon>Helicobacteraceae</taxon>
        <taxon>Helicobacter</taxon>
    </lineage>
</organism>
<dbReference type="SUPFAM" id="SSF47781">
    <property type="entry name" value="RuvA domain 2-like"/>
    <property type="match status" value="1"/>
</dbReference>
<dbReference type="OrthoDB" id="5373215at2"/>
<gene>
    <name evidence="3" type="ORF">CQA43_09270</name>
</gene>
<dbReference type="PANTHER" id="PTHR21180">
    <property type="entry name" value="ENDONUCLEASE/EXONUCLEASE/PHOSPHATASE FAMILY DOMAIN-CONTAINING PROTEIN 1"/>
    <property type="match status" value="1"/>
</dbReference>
<dbReference type="Proteomes" id="UP000256650">
    <property type="component" value="Unassembled WGS sequence"/>
</dbReference>
<dbReference type="GO" id="GO:0015628">
    <property type="term" value="P:protein secretion by the type II secretion system"/>
    <property type="evidence" value="ECO:0007669"/>
    <property type="project" value="TreeGrafter"/>
</dbReference>
<dbReference type="Gene3D" id="1.10.150.320">
    <property type="entry name" value="Photosystem II 12 kDa extrinsic protein"/>
    <property type="match status" value="1"/>
</dbReference>
<evidence type="ECO:0000259" key="2">
    <source>
        <dbReference type="SMART" id="SM00278"/>
    </source>
</evidence>
<name>A0A3D8I936_9HELI</name>
<keyword evidence="4" id="KW-1185">Reference proteome</keyword>
<dbReference type="GO" id="GO:0003677">
    <property type="term" value="F:DNA binding"/>
    <property type="evidence" value="ECO:0007669"/>
    <property type="project" value="UniProtKB-KW"/>
</dbReference>
<evidence type="ECO:0000313" key="4">
    <source>
        <dbReference type="Proteomes" id="UP000256650"/>
    </source>
</evidence>
<evidence type="ECO:0000313" key="3">
    <source>
        <dbReference type="EMBL" id="RDU61476.1"/>
    </source>
</evidence>
<keyword evidence="3" id="KW-0238">DNA-binding</keyword>
<accession>A0A3D8I936</accession>
<dbReference type="SMART" id="SM00278">
    <property type="entry name" value="HhH1"/>
    <property type="match status" value="2"/>
</dbReference>